<dbReference type="Proteomes" id="UP000285326">
    <property type="component" value="Unassembled WGS sequence"/>
</dbReference>
<evidence type="ECO:0000256" key="2">
    <source>
        <dbReference type="SAM" id="Phobius"/>
    </source>
</evidence>
<evidence type="ECO:0000313" key="4">
    <source>
        <dbReference type="Proteomes" id="UP000285326"/>
    </source>
</evidence>
<feature type="region of interest" description="Disordered" evidence="1">
    <location>
        <begin position="167"/>
        <end position="215"/>
    </location>
</feature>
<feature type="transmembrane region" description="Helical" evidence="2">
    <location>
        <begin position="125"/>
        <end position="147"/>
    </location>
</feature>
<feature type="transmembrane region" description="Helical" evidence="2">
    <location>
        <begin position="6"/>
        <end position="31"/>
    </location>
</feature>
<feature type="compositionally biased region" description="Basic and acidic residues" evidence="1">
    <location>
        <begin position="239"/>
        <end position="250"/>
    </location>
</feature>
<feature type="compositionally biased region" description="Low complexity" evidence="1">
    <location>
        <begin position="180"/>
        <end position="195"/>
    </location>
</feature>
<comment type="caution">
    <text evidence="3">The sequence shown here is derived from an EMBL/GenBank/DDBJ whole genome shotgun (WGS) entry which is preliminary data.</text>
</comment>
<feature type="compositionally biased region" description="Polar residues" evidence="1">
    <location>
        <begin position="297"/>
        <end position="330"/>
    </location>
</feature>
<sequence>MNEIYITLLVFGTLAVSSGLLILIFEIVSISLYQSPPPHKSEVLAFVSCALHGATLVLLVSLLCQYKKFRNPTFSQKTKSNSYLIALAGVSWTFSSFITVLEFCLAKNRVITHSEKPTSRTSHSLVMSAVIFGLVSIVTQCVTLILITSLQRKSSKNQENILEKYTKSTEMSESTCTRPSLSSLQASQKQSSSLLPAETETSSSKQRYNEVTEEPRLVRSTLRSLISLPKIKSQRGRPSNRDNSKCHEKMSRLSINSQINTWEAPSGDTNYTPITDSKINQLAPIITNTNYRSLETIPASPTENAGSNTHLPSSNPTRKIENTRSFSPANSHRELKRYSRSSTPVDLTDESNIHPLFRADSSNPPPSATPGTVVTAAPGAGQVISDRASIRSLKSKRSGSSLQTTKKKISVG</sequence>
<name>A0A420IND1_9PEZI</name>
<gene>
    <name evidence="3" type="ORF">GcM1_229007</name>
</gene>
<keyword evidence="2" id="KW-1133">Transmembrane helix</keyword>
<keyword evidence="2" id="KW-0812">Transmembrane</keyword>
<accession>A0A420IND1</accession>
<feature type="transmembrane region" description="Helical" evidence="2">
    <location>
        <begin position="43"/>
        <end position="63"/>
    </location>
</feature>
<dbReference type="AlphaFoldDB" id="A0A420IND1"/>
<feature type="region of interest" description="Disordered" evidence="1">
    <location>
        <begin position="228"/>
        <end position="250"/>
    </location>
</feature>
<organism evidence="3 4">
    <name type="scientific">Golovinomyces cichoracearum</name>
    <dbReference type="NCBI Taxonomy" id="62708"/>
    <lineage>
        <taxon>Eukaryota</taxon>
        <taxon>Fungi</taxon>
        <taxon>Dikarya</taxon>
        <taxon>Ascomycota</taxon>
        <taxon>Pezizomycotina</taxon>
        <taxon>Leotiomycetes</taxon>
        <taxon>Erysiphales</taxon>
        <taxon>Erysiphaceae</taxon>
        <taxon>Golovinomyces</taxon>
    </lineage>
</organism>
<dbReference type="EMBL" id="MCBS01022989">
    <property type="protein sequence ID" value="RKF76068.1"/>
    <property type="molecule type" value="Genomic_DNA"/>
</dbReference>
<reference evidence="3 4" key="1">
    <citation type="journal article" date="2018" name="BMC Genomics">
        <title>Comparative genome analyses reveal sequence features reflecting distinct modes of host-adaptation between dicot and monocot powdery mildew.</title>
        <authorList>
            <person name="Wu Y."/>
            <person name="Ma X."/>
            <person name="Pan Z."/>
            <person name="Kale S.D."/>
            <person name="Song Y."/>
            <person name="King H."/>
            <person name="Zhang Q."/>
            <person name="Presley C."/>
            <person name="Deng X."/>
            <person name="Wei C.I."/>
            <person name="Xiao S."/>
        </authorList>
    </citation>
    <scope>NUCLEOTIDE SEQUENCE [LARGE SCALE GENOMIC DNA]</scope>
    <source>
        <strain evidence="3">UMSG1</strain>
    </source>
</reference>
<feature type="region of interest" description="Disordered" evidence="1">
    <location>
        <begin position="297"/>
        <end position="412"/>
    </location>
</feature>
<proteinExistence type="predicted"/>
<protein>
    <submittedName>
        <fullName evidence="3">Uncharacterized protein</fullName>
    </submittedName>
</protein>
<feature type="transmembrane region" description="Helical" evidence="2">
    <location>
        <begin position="83"/>
        <end position="105"/>
    </location>
</feature>
<keyword evidence="2" id="KW-0472">Membrane</keyword>
<evidence type="ECO:0000256" key="1">
    <source>
        <dbReference type="SAM" id="MobiDB-lite"/>
    </source>
</evidence>
<feature type="compositionally biased region" description="Polar residues" evidence="1">
    <location>
        <begin position="168"/>
        <end position="179"/>
    </location>
</feature>
<evidence type="ECO:0000313" key="3">
    <source>
        <dbReference type="EMBL" id="RKF76068.1"/>
    </source>
</evidence>